<dbReference type="InterPro" id="IPR050109">
    <property type="entry name" value="HTH-type_TetR-like_transc_reg"/>
</dbReference>
<evidence type="ECO:0000256" key="2">
    <source>
        <dbReference type="ARBA" id="ARBA00023125"/>
    </source>
</evidence>
<name>A0A7W3M0T9_ACTNM</name>
<evidence type="ECO:0000256" key="3">
    <source>
        <dbReference type="ARBA" id="ARBA00023163"/>
    </source>
</evidence>
<keyword evidence="3" id="KW-0804">Transcription</keyword>
<dbReference type="GO" id="GO:0003700">
    <property type="term" value="F:DNA-binding transcription factor activity"/>
    <property type="evidence" value="ECO:0007669"/>
    <property type="project" value="TreeGrafter"/>
</dbReference>
<dbReference type="PANTHER" id="PTHR30055:SF234">
    <property type="entry name" value="HTH-TYPE TRANSCRIPTIONAL REGULATOR BETI"/>
    <property type="match status" value="1"/>
</dbReference>
<feature type="DNA-binding region" description="H-T-H motif" evidence="4">
    <location>
        <begin position="37"/>
        <end position="56"/>
    </location>
</feature>
<dbReference type="RefSeq" id="WP_182849559.1">
    <property type="nucleotide sequence ID" value="NZ_BAAALP010000114.1"/>
</dbReference>
<proteinExistence type="predicted"/>
<evidence type="ECO:0000256" key="4">
    <source>
        <dbReference type="PROSITE-ProRule" id="PRU00335"/>
    </source>
</evidence>
<dbReference type="Pfam" id="PF00440">
    <property type="entry name" value="TetR_N"/>
    <property type="match status" value="1"/>
</dbReference>
<sequence>MSTPRHRPRQQRSRFTFDAILDAAARLFERDGYAATTTNKVAELAGVSIGTLYHYVPNKDALLHALAERHLGAGMAALSEVLDGLRRTEPPLEDTVRTLVEAVAALHRAEPRMHRLLFDQAPRTPEGAERLRALEDSLAAGIEYHLRRLGVGGPDPGLTALLLVQAVEAQVHGAVLRPPAGRSTDTCVTAVTELWTNALRTRPPN</sequence>
<dbReference type="InterPro" id="IPR009057">
    <property type="entry name" value="Homeodomain-like_sf"/>
</dbReference>
<evidence type="ECO:0000256" key="1">
    <source>
        <dbReference type="ARBA" id="ARBA00023015"/>
    </source>
</evidence>
<comment type="caution">
    <text evidence="6">The sequence shown here is derived from an EMBL/GenBank/DDBJ whole genome shotgun (WGS) entry which is preliminary data.</text>
</comment>
<evidence type="ECO:0000259" key="5">
    <source>
        <dbReference type="PROSITE" id="PS50977"/>
    </source>
</evidence>
<dbReference type="InterPro" id="IPR023772">
    <property type="entry name" value="DNA-bd_HTH_TetR-type_CS"/>
</dbReference>
<organism evidence="6 7">
    <name type="scientific">Actinomadura namibiensis</name>
    <dbReference type="NCBI Taxonomy" id="182080"/>
    <lineage>
        <taxon>Bacteria</taxon>
        <taxon>Bacillati</taxon>
        <taxon>Actinomycetota</taxon>
        <taxon>Actinomycetes</taxon>
        <taxon>Streptosporangiales</taxon>
        <taxon>Thermomonosporaceae</taxon>
        <taxon>Actinomadura</taxon>
    </lineage>
</organism>
<dbReference type="PRINTS" id="PR00455">
    <property type="entry name" value="HTHTETR"/>
</dbReference>
<dbReference type="Proteomes" id="UP000572680">
    <property type="component" value="Unassembled WGS sequence"/>
</dbReference>
<reference evidence="6 7" key="1">
    <citation type="submission" date="2020-08" db="EMBL/GenBank/DDBJ databases">
        <title>Genomic Encyclopedia of Type Strains, Phase IV (KMG-IV): sequencing the most valuable type-strain genomes for metagenomic binning, comparative biology and taxonomic classification.</title>
        <authorList>
            <person name="Goeker M."/>
        </authorList>
    </citation>
    <scope>NUCLEOTIDE SEQUENCE [LARGE SCALE GENOMIC DNA]</scope>
    <source>
        <strain evidence="6 7">DSM 44197</strain>
    </source>
</reference>
<dbReference type="InterPro" id="IPR001647">
    <property type="entry name" value="HTH_TetR"/>
</dbReference>
<evidence type="ECO:0000313" key="6">
    <source>
        <dbReference type="EMBL" id="MBA8957772.1"/>
    </source>
</evidence>
<dbReference type="EMBL" id="JACJIA010000031">
    <property type="protein sequence ID" value="MBA8957772.1"/>
    <property type="molecule type" value="Genomic_DNA"/>
</dbReference>
<dbReference type="PROSITE" id="PS01081">
    <property type="entry name" value="HTH_TETR_1"/>
    <property type="match status" value="1"/>
</dbReference>
<dbReference type="GO" id="GO:0000976">
    <property type="term" value="F:transcription cis-regulatory region binding"/>
    <property type="evidence" value="ECO:0007669"/>
    <property type="project" value="TreeGrafter"/>
</dbReference>
<dbReference type="InterPro" id="IPR041669">
    <property type="entry name" value="TetR_C_15"/>
</dbReference>
<keyword evidence="1" id="KW-0805">Transcription regulation</keyword>
<dbReference type="SUPFAM" id="SSF46689">
    <property type="entry name" value="Homeodomain-like"/>
    <property type="match status" value="1"/>
</dbReference>
<dbReference type="PANTHER" id="PTHR30055">
    <property type="entry name" value="HTH-TYPE TRANSCRIPTIONAL REGULATOR RUTR"/>
    <property type="match status" value="1"/>
</dbReference>
<feature type="domain" description="HTH tetR-type" evidence="5">
    <location>
        <begin position="14"/>
        <end position="74"/>
    </location>
</feature>
<protein>
    <submittedName>
        <fullName evidence="6">AcrR family transcriptional regulator</fullName>
    </submittedName>
</protein>
<keyword evidence="7" id="KW-1185">Reference proteome</keyword>
<dbReference type="AlphaFoldDB" id="A0A7W3M0T9"/>
<gene>
    <name evidence="6" type="ORF">HNR61_009472</name>
</gene>
<accession>A0A7W3M0T9</accession>
<keyword evidence="2 4" id="KW-0238">DNA-binding</keyword>
<dbReference type="Gene3D" id="1.10.357.10">
    <property type="entry name" value="Tetracycline Repressor, domain 2"/>
    <property type="match status" value="1"/>
</dbReference>
<dbReference type="PROSITE" id="PS50977">
    <property type="entry name" value="HTH_TETR_2"/>
    <property type="match status" value="1"/>
</dbReference>
<dbReference type="Pfam" id="PF17918">
    <property type="entry name" value="TetR_C_15"/>
    <property type="match status" value="1"/>
</dbReference>
<evidence type="ECO:0000313" key="7">
    <source>
        <dbReference type="Proteomes" id="UP000572680"/>
    </source>
</evidence>